<dbReference type="KEGG" id="cox:E0W60_33710"/>
<sequence>MMTPMERVSIAYFHIVTQGGQDLGWVGFCEQLDEAMIPALLHRGGEEGARQRAETDPPKPVGFHGGAAFAPLSWMLGGLRDETYVPVVRAMDHAARSAFAESKRAPTVKPEGA</sequence>
<geneLocation type="plasmid" evidence="1">
    <name>unnamed2</name>
</geneLocation>
<dbReference type="RefSeq" id="WP_135707187.1">
    <property type="nucleotide sequence ID" value="NZ_CP038637.1"/>
</dbReference>
<evidence type="ECO:0000313" key="1">
    <source>
        <dbReference type="EMBL" id="QBY56016.1"/>
    </source>
</evidence>
<proteinExistence type="predicted"/>
<dbReference type="AlphaFoldDB" id="A0A4P7LIL9"/>
<accession>A0A4P7LIL9</accession>
<gene>
    <name evidence="1" type="ORF">E0W60_33710</name>
</gene>
<dbReference type="EMBL" id="CP038637">
    <property type="protein sequence ID" value="QBY56016.1"/>
    <property type="molecule type" value="Genomic_DNA"/>
</dbReference>
<organism evidence="1 2">
    <name type="scientific">Cupriavidus oxalaticus</name>
    <dbReference type="NCBI Taxonomy" id="96344"/>
    <lineage>
        <taxon>Bacteria</taxon>
        <taxon>Pseudomonadati</taxon>
        <taxon>Pseudomonadota</taxon>
        <taxon>Betaproteobacteria</taxon>
        <taxon>Burkholderiales</taxon>
        <taxon>Burkholderiaceae</taxon>
        <taxon>Cupriavidus</taxon>
    </lineage>
</organism>
<dbReference type="Proteomes" id="UP000295294">
    <property type="component" value="Plasmid unnamed2"/>
</dbReference>
<dbReference type="OrthoDB" id="9134687at2"/>
<protein>
    <submittedName>
        <fullName evidence="1">Uncharacterized protein</fullName>
    </submittedName>
</protein>
<name>A0A4P7LIL9_9BURK</name>
<reference evidence="1 2" key="1">
    <citation type="submission" date="2019-03" db="EMBL/GenBank/DDBJ databases">
        <title>Efficiently degradation of phenoxyalkanoic acid herbicides by Cupriavidus oxalaticus strain X32.</title>
        <authorList>
            <person name="Sheng X."/>
        </authorList>
    </citation>
    <scope>NUCLEOTIDE SEQUENCE [LARGE SCALE GENOMIC DNA]</scope>
    <source>
        <strain evidence="1 2">X32</strain>
        <plasmid evidence="1 2">unnamed2</plasmid>
    </source>
</reference>
<keyword evidence="1" id="KW-0614">Plasmid</keyword>
<evidence type="ECO:0000313" key="2">
    <source>
        <dbReference type="Proteomes" id="UP000295294"/>
    </source>
</evidence>